<feature type="domain" description="Glycosyl hydrolase family 31 C-terminal" evidence="10">
    <location>
        <begin position="677"/>
        <end position="770"/>
    </location>
</feature>
<dbReference type="SUPFAM" id="SSF51011">
    <property type="entry name" value="Glycosyl hydrolase domain"/>
    <property type="match status" value="1"/>
</dbReference>
<dbReference type="PROSITE" id="PS00707">
    <property type="entry name" value="GLYCOSYL_HYDROL_F31_2"/>
    <property type="match status" value="1"/>
</dbReference>
<evidence type="ECO:0000259" key="9">
    <source>
        <dbReference type="Pfam" id="PF01055"/>
    </source>
</evidence>
<feature type="domain" description="Glycoside hydrolase family 31 TIM barrel" evidence="9">
    <location>
        <begin position="279"/>
        <end position="668"/>
    </location>
</feature>
<dbReference type="InterPro" id="IPR030459">
    <property type="entry name" value="Glyco_hydro_31_CS"/>
</dbReference>
<dbReference type="Pfam" id="PF21365">
    <property type="entry name" value="Glyco_hydro_31_3rd"/>
    <property type="match status" value="1"/>
</dbReference>
<dbReference type="PANTHER" id="PTHR22762">
    <property type="entry name" value="ALPHA-GLUCOSIDASE"/>
    <property type="match status" value="1"/>
</dbReference>
<reference evidence="11 12" key="1">
    <citation type="submission" date="2015-05" db="EMBL/GenBank/DDBJ databases">
        <title>Distinctive expansion of gene families associated with plant cell wall degradation and secondary metabolism in the genomes of grapevine trunk pathogens.</title>
        <authorList>
            <person name="Lawrence D.P."/>
            <person name="Travadon R."/>
            <person name="Rolshausen P.E."/>
            <person name="Baumgartner K."/>
        </authorList>
    </citation>
    <scope>NUCLEOTIDE SEQUENCE [LARGE SCALE GENOMIC DNA]</scope>
    <source>
        <strain evidence="11">DA912</strain>
    </source>
</reference>
<keyword evidence="5 8" id="KW-0378">Hydrolase</keyword>
<evidence type="ECO:0000313" key="11">
    <source>
        <dbReference type="EMBL" id="KKY31244.1"/>
    </source>
</evidence>
<accession>A0A0G2FAM8</accession>
<dbReference type="InterPro" id="IPR013780">
    <property type="entry name" value="Glyco_hydro_b"/>
</dbReference>
<evidence type="ECO:0000256" key="8">
    <source>
        <dbReference type="RuleBase" id="RU361185"/>
    </source>
</evidence>
<dbReference type="InterPro" id="IPR030458">
    <property type="entry name" value="Glyco_hydro_31_AS"/>
</dbReference>
<evidence type="ECO:0000259" key="10">
    <source>
        <dbReference type="Pfam" id="PF21365"/>
    </source>
</evidence>
<comment type="catalytic activity">
    <reaction evidence="1">
        <text>Hydrolysis of terminal, non-reducing (1-&gt;4)-linked alpha-D-glucose residues with release of alpha-D-glucose.</text>
        <dbReference type="EC" id="3.2.1.20"/>
    </reaction>
</comment>
<dbReference type="AlphaFoldDB" id="A0A0G2FAM8"/>
<protein>
    <recommendedName>
        <fullName evidence="3">alpha-glucosidase</fullName>
        <ecNumber evidence="3">3.2.1.20</ecNumber>
    </recommendedName>
</protein>
<dbReference type="Gene3D" id="2.60.40.1760">
    <property type="entry name" value="glycosyl hydrolase (family 31)"/>
    <property type="match status" value="1"/>
</dbReference>
<evidence type="ECO:0000256" key="1">
    <source>
        <dbReference type="ARBA" id="ARBA00001657"/>
    </source>
</evidence>
<reference evidence="11 12" key="2">
    <citation type="submission" date="2015-05" db="EMBL/GenBank/DDBJ databases">
        <authorList>
            <person name="Morales-Cruz A."/>
            <person name="Amrine K.C."/>
            <person name="Cantu D."/>
        </authorList>
    </citation>
    <scope>NUCLEOTIDE SEQUENCE [LARGE SCALE GENOMIC DNA]</scope>
    <source>
        <strain evidence="11">DA912</strain>
    </source>
</reference>
<dbReference type="SUPFAM" id="SSF74650">
    <property type="entry name" value="Galactose mutarotase-like"/>
    <property type="match status" value="1"/>
</dbReference>
<comment type="similarity">
    <text evidence="2 8">Belongs to the glycosyl hydrolase 31 family.</text>
</comment>
<evidence type="ECO:0000256" key="3">
    <source>
        <dbReference type="ARBA" id="ARBA00012741"/>
    </source>
</evidence>
<organism evidence="11 12">
    <name type="scientific">Diaporthe ampelina</name>
    <dbReference type="NCBI Taxonomy" id="1214573"/>
    <lineage>
        <taxon>Eukaryota</taxon>
        <taxon>Fungi</taxon>
        <taxon>Dikarya</taxon>
        <taxon>Ascomycota</taxon>
        <taxon>Pezizomycotina</taxon>
        <taxon>Sordariomycetes</taxon>
        <taxon>Sordariomycetidae</taxon>
        <taxon>Diaporthales</taxon>
        <taxon>Diaporthaceae</taxon>
        <taxon>Diaporthe</taxon>
    </lineage>
</organism>
<proteinExistence type="inferred from homology"/>
<evidence type="ECO:0000256" key="6">
    <source>
        <dbReference type="ARBA" id="ARBA00023180"/>
    </source>
</evidence>
<evidence type="ECO:0000313" key="12">
    <source>
        <dbReference type="Proteomes" id="UP000034680"/>
    </source>
</evidence>
<comment type="caution">
    <text evidence="11">The sequence shown here is derived from an EMBL/GenBank/DDBJ whole genome shotgun (WGS) entry which is preliminary data.</text>
</comment>
<dbReference type="EMBL" id="LCUC01000400">
    <property type="protein sequence ID" value="KKY31244.1"/>
    <property type="molecule type" value="Genomic_DNA"/>
</dbReference>
<evidence type="ECO:0000256" key="4">
    <source>
        <dbReference type="ARBA" id="ARBA00022729"/>
    </source>
</evidence>
<dbReference type="GO" id="GO:0004558">
    <property type="term" value="F:alpha-1,4-glucosidase activity"/>
    <property type="evidence" value="ECO:0007669"/>
    <property type="project" value="UniProtKB-EC"/>
</dbReference>
<gene>
    <name evidence="11" type="ORF">UCDDA912_g08797</name>
</gene>
<keyword evidence="12" id="KW-1185">Reference proteome</keyword>
<dbReference type="OrthoDB" id="5839090at2759"/>
<evidence type="ECO:0000256" key="2">
    <source>
        <dbReference type="ARBA" id="ARBA00007806"/>
    </source>
</evidence>
<sequence>MKEVFTVPADSDVGQPLLPNVEDPEAVDAQSVCPGYTASNVQDTTTGFTADLSLGGEACNVYGNEIEQLALTVEYQASDRLHVGIQPRFIGPENETWFLLPEAIVPKPLSSSDGDANSESSDFELSWTNDPTFSFTVKRKSSGDTLFTTEGSKLVYEDQFIEFVSPLPENYNLYGLGEVMHGFRLGNNLTRTFFSADVGNPIDENIYGVHPVYLDTRYFQNVDGKETYIANATDTSEVLLRPEGITWRALGGTIDLYFYSGPSASDVVKSYQVSTVGLPAMQQYWTFGYHQCRWGYENWTRLQEVVDNFAASDIPLETIWTDIDYMNQYRDFDNDQNTFSYEEGAQFLSKLHANGQHYVPIVDSAIYHPNPDNASDAYAPYDRGVEAGAFMLNPDESLYIGAVWPGYTVFPDWVGDSLGATNGSGAFSWWRNEITSWYQNVSFDGIWIDMSEVASFCVGSCGSANISLNPVHPPFLLPGRSGVISERGTGLCLLGDSVDLFVHNDLLPSHNAYAWRSECQLPTEYDFHNLFGHQILNATYHGLLDTLPSKRPFIIGRATFAGSGKWAGHWGGDNYSVWSSMVLAISQALSFSIFGIPMFGPDVCGFAGNSDLELCNRWMQVGAFFPFYRNHNTLGANSQEPYVWESVAEASRSAMTIRYTLLPYIYTLFAEAHSTASTVLRALAWEFPEEPWLANADHQFLLGGSVLVTPVLTQGAETVDGVFPGSGDGITVWYDWYNQTAVTGVSRGQNVTIDAPLGKIPVYVRGGSVIPTQQPGKTTAESRQNPWGLLVALDLQGTAQGTLYLDDGESLVPNATTWVQLSASNTSA</sequence>
<keyword evidence="7 8" id="KW-0326">Glycosidase</keyword>
<dbReference type="PROSITE" id="PS00129">
    <property type="entry name" value="GLYCOSYL_HYDROL_F31_1"/>
    <property type="match status" value="1"/>
</dbReference>
<keyword evidence="4" id="KW-0732">Signal</keyword>
<dbReference type="PANTHER" id="PTHR22762:SF133">
    <property type="entry name" value="P-TYPE DOMAIN-CONTAINING PROTEIN"/>
    <property type="match status" value="1"/>
</dbReference>
<dbReference type="CDD" id="cd06602">
    <property type="entry name" value="GH31_MGAM_SI_GAA"/>
    <property type="match status" value="1"/>
</dbReference>
<evidence type="ECO:0000256" key="5">
    <source>
        <dbReference type="ARBA" id="ARBA00022801"/>
    </source>
</evidence>
<dbReference type="SUPFAM" id="SSF51445">
    <property type="entry name" value="(Trans)glycosidases"/>
    <property type="match status" value="1"/>
</dbReference>
<dbReference type="Pfam" id="PF01055">
    <property type="entry name" value="Glyco_hydro_31_2nd"/>
    <property type="match status" value="1"/>
</dbReference>
<dbReference type="Gene3D" id="3.20.20.80">
    <property type="entry name" value="Glycosidases"/>
    <property type="match status" value="1"/>
</dbReference>
<dbReference type="EC" id="3.2.1.20" evidence="3"/>
<dbReference type="InterPro" id="IPR017853">
    <property type="entry name" value="GH"/>
</dbReference>
<keyword evidence="6" id="KW-0325">Glycoprotein</keyword>
<dbReference type="CDD" id="cd14752">
    <property type="entry name" value="GH31_N"/>
    <property type="match status" value="1"/>
</dbReference>
<dbReference type="Gene3D" id="2.60.40.1180">
    <property type="entry name" value="Golgi alpha-mannosidase II"/>
    <property type="match status" value="2"/>
</dbReference>
<dbReference type="InterPro" id="IPR048395">
    <property type="entry name" value="Glyco_hydro_31_C"/>
</dbReference>
<dbReference type="STRING" id="1214573.A0A0G2FAM8"/>
<dbReference type="GO" id="GO:0005975">
    <property type="term" value="P:carbohydrate metabolic process"/>
    <property type="evidence" value="ECO:0007669"/>
    <property type="project" value="InterPro"/>
</dbReference>
<dbReference type="Proteomes" id="UP000034680">
    <property type="component" value="Unassembled WGS sequence"/>
</dbReference>
<dbReference type="InterPro" id="IPR011013">
    <property type="entry name" value="Gal_mutarotase_sf_dom"/>
</dbReference>
<dbReference type="InterPro" id="IPR000322">
    <property type="entry name" value="Glyco_hydro_31_TIM"/>
</dbReference>
<evidence type="ECO:0000256" key="7">
    <source>
        <dbReference type="ARBA" id="ARBA00023295"/>
    </source>
</evidence>
<name>A0A0G2FAM8_9PEZI</name>
<dbReference type="GO" id="GO:0030246">
    <property type="term" value="F:carbohydrate binding"/>
    <property type="evidence" value="ECO:0007669"/>
    <property type="project" value="InterPro"/>
</dbReference>